<feature type="transmembrane region" description="Helical" evidence="2">
    <location>
        <begin position="37"/>
        <end position="55"/>
    </location>
</feature>
<dbReference type="InterPro" id="IPR010540">
    <property type="entry name" value="CmpB_TMEM229"/>
</dbReference>
<keyword evidence="2" id="KW-0812">Transmembrane</keyword>
<feature type="transmembrane region" description="Helical" evidence="2">
    <location>
        <begin position="61"/>
        <end position="84"/>
    </location>
</feature>
<evidence type="ECO:0000256" key="2">
    <source>
        <dbReference type="SAM" id="Phobius"/>
    </source>
</evidence>
<dbReference type="RefSeq" id="WP_186851883.1">
    <property type="nucleotide sequence ID" value="NZ_JACOPO010000001.1"/>
</dbReference>
<dbReference type="Gene3D" id="1.20.120.20">
    <property type="entry name" value="Apolipoprotein"/>
    <property type="match status" value="1"/>
</dbReference>
<evidence type="ECO:0000256" key="1">
    <source>
        <dbReference type="SAM" id="Coils"/>
    </source>
</evidence>
<gene>
    <name evidence="3" type="ORF">H8S11_00995</name>
</gene>
<feature type="transmembrane region" description="Helical" evidence="2">
    <location>
        <begin position="142"/>
        <end position="164"/>
    </location>
</feature>
<feature type="transmembrane region" description="Helical" evidence="2">
    <location>
        <begin position="6"/>
        <end position="25"/>
    </location>
</feature>
<keyword evidence="4" id="KW-1185">Reference proteome</keyword>
<evidence type="ECO:0008006" key="5">
    <source>
        <dbReference type="Google" id="ProtNLM"/>
    </source>
</evidence>
<feature type="coiled-coil region" evidence="1">
    <location>
        <begin position="156"/>
        <end position="262"/>
    </location>
</feature>
<accession>A0A8J6M7C5</accession>
<feature type="transmembrane region" description="Helical" evidence="2">
    <location>
        <begin position="105"/>
        <end position="122"/>
    </location>
</feature>
<dbReference type="AlphaFoldDB" id="A0A8J6M7C5"/>
<dbReference type="Pfam" id="PF06541">
    <property type="entry name" value="ABC_trans_CmpB"/>
    <property type="match status" value="1"/>
</dbReference>
<evidence type="ECO:0000313" key="4">
    <source>
        <dbReference type="Proteomes" id="UP000628736"/>
    </source>
</evidence>
<dbReference type="EMBL" id="JACOPO010000001">
    <property type="protein sequence ID" value="MBC5721402.1"/>
    <property type="molecule type" value="Genomic_DNA"/>
</dbReference>
<protein>
    <recommendedName>
        <fullName evidence="5">ABC transporter permease</fullName>
    </recommendedName>
</protein>
<keyword evidence="2" id="KW-1133">Transmembrane helix</keyword>
<sequence length="295" mass="34192">MYQFLFIFFVYAFLGWCTEVSYAALVTGRFVNRGFLNGPWCPVYGFGVVIVLAFLEPLKSNLLLLFLGSVVLTSALEWATGFVLEKIFHQRWWDYSDQPFNLNGYICLRFSIAWGLACLFVVKLLHPSVLLVIRLVPRGLGWTLLALLAAVMAVDLAATVRTIAKLNRRLSQLDQLAAKIKDASNDFGEDLAERVLDAAEKGSDWKEELEELTDRLAQRQEGLREDLGDLREDLQDHLEERREQYRRQLQDWKESIQELLDRDSFGQYRLFKAFPGLRSTRYKEALERLRRRMGQ</sequence>
<proteinExistence type="predicted"/>
<name>A0A8J6M7C5_9FIRM</name>
<evidence type="ECO:0000313" key="3">
    <source>
        <dbReference type="EMBL" id="MBC5721402.1"/>
    </source>
</evidence>
<keyword evidence="2" id="KW-0472">Membrane</keyword>
<dbReference type="Proteomes" id="UP000628736">
    <property type="component" value="Unassembled WGS sequence"/>
</dbReference>
<dbReference type="SUPFAM" id="SSF58113">
    <property type="entry name" value="Apolipoprotein A-I"/>
    <property type="match status" value="1"/>
</dbReference>
<reference evidence="3" key="1">
    <citation type="submission" date="2020-08" db="EMBL/GenBank/DDBJ databases">
        <title>Genome public.</title>
        <authorList>
            <person name="Liu C."/>
            <person name="Sun Q."/>
        </authorList>
    </citation>
    <scope>NUCLEOTIDE SEQUENCE</scope>
    <source>
        <strain evidence="3">NSJ-23</strain>
    </source>
</reference>
<organism evidence="3 4">
    <name type="scientific">Flintibacter hominis</name>
    <dbReference type="NCBI Taxonomy" id="2763048"/>
    <lineage>
        <taxon>Bacteria</taxon>
        <taxon>Bacillati</taxon>
        <taxon>Bacillota</taxon>
        <taxon>Clostridia</taxon>
        <taxon>Eubacteriales</taxon>
        <taxon>Flintibacter</taxon>
    </lineage>
</organism>
<keyword evidence="1" id="KW-0175">Coiled coil</keyword>
<comment type="caution">
    <text evidence="3">The sequence shown here is derived from an EMBL/GenBank/DDBJ whole genome shotgun (WGS) entry which is preliminary data.</text>
</comment>